<evidence type="ECO:0000313" key="1">
    <source>
        <dbReference type="EMBL" id="MCP2267867.1"/>
    </source>
</evidence>
<gene>
    <name evidence="1" type="ORF">LV75_000349</name>
</gene>
<accession>A0ABT1I5F9</accession>
<dbReference type="RefSeq" id="WP_253884778.1">
    <property type="nucleotide sequence ID" value="NZ_BAAAVB010000002.1"/>
</dbReference>
<keyword evidence="2" id="KW-1185">Reference proteome</keyword>
<comment type="caution">
    <text evidence="1">The sequence shown here is derived from an EMBL/GenBank/DDBJ whole genome shotgun (WGS) entry which is preliminary data.</text>
</comment>
<dbReference type="InterPro" id="IPR051797">
    <property type="entry name" value="TrmB-like"/>
</dbReference>
<dbReference type="InterPro" id="IPR016032">
    <property type="entry name" value="Sig_transdc_resp-reg_C-effctor"/>
</dbReference>
<dbReference type="SUPFAM" id="SSF46894">
    <property type="entry name" value="C-terminal effector domain of the bipartite response regulators"/>
    <property type="match status" value="1"/>
</dbReference>
<protein>
    <submittedName>
        <fullName evidence="1">Sigma-70, region 4</fullName>
    </submittedName>
</protein>
<sequence>MGVYDFRPEDGGGAALPRVDEETLALYRRVLEMDCLDAVALEREFGQDGARRVVRKLAEAHLVREAPELGGMAVLHPDVAASTMIEPLETTIRDAQRRIERISGEFDRLMAVYKSAVEQRNRQYGQIDTITDRHTAAVLVHERIANARKEVLVMCGTDPKAADRFESIPVTDGGPTRDGVRLCVLHQHAARYHPAVQDHAAAITGAGGQVRTIEKLWNHICVVDQELVFVFDHSGVVAICQPAVAASVAALFEHVWSQGRPFQGHTVTRTEGMQLSEDVRRAIIYFLAEGMRDERIARRIGVSVRTCRRHIAEVLGQIGAETRFQAGYLTAKLGMLETPSVEMLAEEELARVEARSERI</sequence>
<dbReference type="Proteomes" id="UP001205185">
    <property type="component" value="Unassembled WGS sequence"/>
</dbReference>
<dbReference type="InterPro" id="IPR036388">
    <property type="entry name" value="WH-like_DNA-bd_sf"/>
</dbReference>
<reference evidence="1 2" key="1">
    <citation type="submission" date="2022-06" db="EMBL/GenBank/DDBJ databases">
        <title>Genomic Encyclopedia of Archaeal and Bacterial Type Strains, Phase II (KMG-II): from individual species to whole genera.</title>
        <authorList>
            <person name="Goeker M."/>
        </authorList>
    </citation>
    <scope>NUCLEOTIDE SEQUENCE [LARGE SCALE GENOMIC DNA]</scope>
    <source>
        <strain evidence="1 2">DSM 44255</strain>
    </source>
</reference>
<dbReference type="Gene3D" id="1.10.10.10">
    <property type="entry name" value="Winged helix-like DNA-binding domain superfamily/Winged helix DNA-binding domain"/>
    <property type="match status" value="1"/>
</dbReference>
<evidence type="ECO:0000313" key="2">
    <source>
        <dbReference type="Proteomes" id="UP001205185"/>
    </source>
</evidence>
<dbReference type="PANTHER" id="PTHR34293">
    <property type="entry name" value="HTH-TYPE TRANSCRIPTIONAL REGULATOR TRMBL2"/>
    <property type="match status" value="1"/>
</dbReference>
<name>A0ABT1I5F9_9PSEU</name>
<proteinExistence type="predicted"/>
<organism evidence="1 2">
    <name type="scientific">Actinokineospora diospyrosa</name>
    <dbReference type="NCBI Taxonomy" id="103728"/>
    <lineage>
        <taxon>Bacteria</taxon>
        <taxon>Bacillati</taxon>
        <taxon>Actinomycetota</taxon>
        <taxon>Actinomycetes</taxon>
        <taxon>Pseudonocardiales</taxon>
        <taxon>Pseudonocardiaceae</taxon>
        <taxon>Actinokineospora</taxon>
    </lineage>
</organism>
<dbReference type="EMBL" id="JAMTCO010000001">
    <property type="protein sequence ID" value="MCP2267867.1"/>
    <property type="molecule type" value="Genomic_DNA"/>
</dbReference>
<dbReference type="PANTHER" id="PTHR34293:SF1">
    <property type="entry name" value="HTH-TYPE TRANSCRIPTIONAL REGULATOR TRMBL2"/>
    <property type="match status" value="1"/>
</dbReference>